<keyword evidence="4" id="KW-0560">Oxidoreductase</keyword>
<dbReference type="SUPFAM" id="SSF51735">
    <property type="entry name" value="NAD(P)-binding Rossmann-fold domains"/>
    <property type="match status" value="1"/>
</dbReference>
<dbReference type="InterPro" id="IPR013328">
    <property type="entry name" value="6PGD_dom2"/>
</dbReference>
<feature type="compositionally biased region" description="Low complexity" evidence="6">
    <location>
        <begin position="256"/>
        <end position="267"/>
    </location>
</feature>
<dbReference type="GO" id="GO:0008677">
    <property type="term" value="F:2-dehydropantoate 2-reductase activity"/>
    <property type="evidence" value="ECO:0007669"/>
    <property type="project" value="UniProtKB-EC"/>
</dbReference>
<comment type="caution">
    <text evidence="9">The sequence shown here is derived from an EMBL/GenBank/DDBJ whole genome shotgun (WGS) entry which is preliminary data.</text>
</comment>
<reference evidence="9 10" key="1">
    <citation type="submission" date="2015-06" db="EMBL/GenBank/DDBJ databases">
        <title>Draft genome of the ant-associated black yeast Phialophora attae CBS 131958.</title>
        <authorList>
            <person name="Moreno L.F."/>
            <person name="Stielow B.J."/>
            <person name="de Hoog S."/>
            <person name="Vicente V.A."/>
            <person name="Weiss V.A."/>
            <person name="de Vries M."/>
            <person name="Cruz L.M."/>
            <person name="Souza E.M."/>
        </authorList>
    </citation>
    <scope>NUCLEOTIDE SEQUENCE [LARGE SCALE GENOMIC DNA]</scope>
    <source>
        <strain evidence="9 10">CBS 131958</strain>
    </source>
</reference>
<proteinExistence type="inferred from homology"/>
<protein>
    <recommendedName>
        <fullName evidence="2">2-dehydropantoate 2-reductase</fullName>
        <ecNumber evidence="2">1.1.1.169</ecNumber>
    </recommendedName>
    <alternativeName>
        <fullName evidence="5">Ketopantoate reductase</fullName>
    </alternativeName>
</protein>
<dbReference type="Pfam" id="PF02558">
    <property type="entry name" value="ApbA"/>
    <property type="match status" value="1"/>
</dbReference>
<accession>A0A0N1HFE9</accession>
<evidence type="ECO:0000259" key="7">
    <source>
        <dbReference type="Pfam" id="PF02558"/>
    </source>
</evidence>
<feature type="domain" description="Ketopantoate reductase C-terminal" evidence="8">
    <location>
        <begin position="310"/>
        <end position="443"/>
    </location>
</feature>
<feature type="region of interest" description="Disordered" evidence="6">
    <location>
        <begin position="1"/>
        <end position="40"/>
    </location>
</feature>
<evidence type="ECO:0000313" key="10">
    <source>
        <dbReference type="Proteomes" id="UP000038010"/>
    </source>
</evidence>
<evidence type="ECO:0000256" key="3">
    <source>
        <dbReference type="ARBA" id="ARBA00022857"/>
    </source>
</evidence>
<dbReference type="AlphaFoldDB" id="A0A0N1HFE9"/>
<dbReference type="PANTHER" id="PTHR43765:SF2">
    <property type="entry name" value="2-DEHYDROPANTOATE 2-REDUCTASE"/>
    <property type="match status" value="1"/>
</dbReference>
<evidence type="ECO:0000256" key="6">
    <source>
        <dbReference type="SAM" id="MobiDB-lite"/>
    </source>
</evidence>
<dbReference type="GeneID" id="28738423"/>
<dbReference type="Proteomes" id="UP000038010">
    <property type="component" value="Unassembled WGS sequence"/>
</dbReference>
<dbReference type="EMBL" id="LFJN01000004">
    <property type="protein sequence ID" value="KPI43917.1"/>
    <property type="molecule type" value="Genomic_DNA"/>
</dbReference>
<feature type="compositionally biased region" description="Basic and acidic residues" evidence="6">
    <location>
        <begin position="504"/>
        <end position="515"/>
    </location>
</feature>
<feature type="region of interest" description="Disordered" evidence="6">
    <location>
        <begin position="473"/>
        <end position="515"/>
    </location>
</feature>
<dbReference type="NCBIfam" id="TIGR00745">
    <property type="entry name" value="apbA_panE"/>
    <property type="match status" value="1"/>
</dbReference>
<dbReference type="STRING" id="1664694.A0A0N1HFE9"/>
<dbReference type="InterPro" id="IPR013752">
    <property type="entry name" value="KPA_reductase"/>
</dbReference>
<dbReference type="OrthoDB" id="73846at2759"/>
<dbReference type="VEuPathDB" id="FungiDB:AB675_6265"/>
<dbReference type="PANTHER" id="PTHR43765">
    <property type="entry name" value="2-DEHYDROPANTOATE 2-REDUCTASE-RELATED"/>
    <property type="match status" value="1"/>
</dbReference>
<evidence type="ECO:0000256" key="2">
    <source>
        <dbReference type="ARBA" id="ARBA00013014"/>
    </source>
</evidence>
<dbReference type="InterPro" id="IPR036291">
    <property type="entry name" value="NAD(P)-bd_dom_sf"/>
</dbReference>
<organism evidence="9 10">
    <name type="scientific">Cyphellophora attinorum</name>
    <dbReference type="NCBI Taxonomy" id="1664694"/>
    <lineage>
        <taxon>Eukaryota</taxon>
        <taxon>Fungi</taxon>
        <taxon>Dikarya</taxon>
        <taxon>Ascomycota</taxon>
        <taxon>Pezizomycotina</taxon>
        <taxon>Eurotiomycetes</taxon>
        <taxon>Chaetothyriomycetidae</taxon>
        <taxon>Chaetothyriales</taxon>
        <taxon>Cyphellophoraceae</taxon>
        <taxon>Cyphellophora</taxon>
    </lineage>
</organism>
<dbReference type="EC" id="1.1.1.169" evidence="2"/>
<dbReference type="GO" id="GO:0005739">
    <property type="term" value="C:mitochondrion"/>
    <property type="evidence" value="ECO:0007669"/>
    <property type="project" value="TreeGrafter"/>
</dbReference>
<dbReference type="Gene3D" id="1.10.1040.10">
    <property type="entry name" value="N-(1-d-carboxylethyl)-l-norvaline Dehydrogenase, domain 2"/>
    <property type="match status" value="1"/>
</dbReference>
<dbReference type="RefSeq" id="XP_018003880.1">
    <property type="nucleotide sequence ID" value="XM_018146543.1"/>
</dbReference>
<keyword evidence="3" id="KW-0521">NADP</keyword>
<dbReference type="Gene3D" id="3.40.50.720">
    <property type="entry name" value="NAD(P)-binding Rossmann-like Domain"/>
    <property type="match status" value="1"/>
</dbReference>
<dbReference type="InterPro" id="IPR008927">
    <property type="entry name" value="6-PGluconate_DH-like_C_sf"/>
</dbReference>
<feature type="domain" description="Ketopantoate reductase N-terminal" evidence="7">
    <location>
        <begin position="49"/>
        <end position="244"/>
    </location>
</feature>
<sequence length="515" mass="56968">MAEQKSWWAGPSGQTQGQSQPQFSTSQDFRPSTMEPPEADEEKLLTRRIHILGMGSIGTLIAHSLRTIPHPPPVTIMMHKQSMYDTFRRCGSVIRLMDIKADLNDPQRGYDCDIRQPWEPGQPPPAWHYKGYWKEGTNTPAYPRSEDEVLPETDETFIYTLICTVKAQHSVAAMKSIRHRVDQRTTICLMQNGLGQIDELIDQVFTDPATRPTFLIGVISHGCYMTGPVTVHHTGFGATSLGIHRDTDRYPLPPKSLQQTTSLSSLSPEDRARHYPTDAELYATSLSARYLLRTLTRTSTLAAAAYPYLDLLQLQLEKLSANALLNPLTALYDLPNGFMLQNTPLSTVQNMLLAELSLVIRSLPELQTIPALNARFSSARLKDLFVGVATKTAKNSSSMREDVRKAKLDTEIDYINGYIVKRGQEVGVQAVLNFMVCQMVKAKVLFGVQKGIDEIPFAGGIVEGTTVGEPSIIAGAGKKNQGRQGEDGGVGQGPEPVILEDLSGEPRWHPGKFEP</sequence>
<evidence type="ECO:0000259" key="8">
    <source>
        <dbReference type="Pfam" id="PF08546"/>
    </source>
</evidence>
<evidence type="ECO:0000256" key="5">
    <source>
        <dbReference type="ARBA" id="ARBA00032024"/>
    </source>
</evidence>
<dbReference type="InterPro" id="IPR013332">
    <property type="entry name" value="KPR_N"/>
</dbReference>
<feature type="region of interest" description="Disordered" evidence="6">
    <location>
        <begin position="249"/>
        <end position="271"/>
    </location>
</feature>
<dbReference type="SUPFAM" id="SSF48179">
    <property type="entry name" value="6-phosphogluconate dehydrogenase C-terminal domain-like"/>
    <property type="match status" value="1"/>
</dbReference>
<feature type="compositionally biased region" description="Low complexity" evidence="6">
    <location>
        <begin position="10"/>
        <end position="27"/>
    </location>
</feature>
<name>A0A0N1HFE9_9EURO</name>
<evidence type="ECO:0000256" key="4">
    <source>
        <dbReference type="ARBA" id="ARBA00023002"/>
    </source>
</evidence>
<keyword evidence="10" id="KW-1185">Reference proteome</keyword>
<dbReference type="GO" id="GO:0015940">
    <property type="term" value="P:pantothenate biosynthetic process"/>
    <property type="evidence" value="ECO:0007669"/>
    <property type="project" value="InterPro"/>
</dbReference>
<dbReference type="Pfam" id="PF08546">
    <property type="entry name" value="ApbA_C"/>
    <property type="match status" value="1"/>
</dbReference>
<evidence type="ECO:0000256" key="1">
    <source>
        <dbReference type="ARBA" id="ARBA00007870"/>
    </source>
</evidence>
<gene>
    <name evidence="9" type="ORF">AB675_6265</name>
</gene>
<dbReference type="InterPro" id="IPR050838">
    <property type="entry name" value="Ketopantoate_reductase"/>
</dbReference>
<dbReference type="GO" id="GO:0050661">
    <property type="term" value="F:NADP binding"/>
    <property type="evidence" value="ECO:0007669"/>
    <property type="project" value="TreeGrafter"/>
</dbReference>
<comment type="similarity">
    <text evidence="1">Belongs to the ketopantoate reductase family.</text>
</comment>
<dbReference type="InterPro" id="IPR003710">
    <property type="entry name" value="ApbA"/>
</dbReference>
<evidence type="ECO:0000313" key="9">
    <source>
        <dbReference type="EMBL" id="KPI43917.1"/>
    </source>
</evidence>